<dbReference type="InterPro" id="IPR011057">
    <property type="entry name" value="Mss4-like_sf"/>
</dbReference>
<evidence type="ECO:0000313" key="5">
    <source>
        <dbReference type="EMBL" id="MCJ0826758.1"/>
    </source>
</evidence>
<dbReference type="PANTHER" id="PTHR28620">
    <property type="entry name" value="CENTROMERE PROTEIN V"/>
    <property type="match status" value="1"/>
</dbReference>
<proteinExistence type="inferred from homology"/>
<organism evidence="5 6">
    <name type="scientific">Cognatiluteimonas sedimenti</name>
    <dbReference type="NCBI Taxonomy" id="2927791"/>
    <lineage>
        <taxon>Bacteria</taxon>
        <taxon>Pseudomonadati</taxon>
        <taxon>Pseudomonadota</taxon>
        <taxon>Gammaproteobacteria</taxon>
        <taxon>Lysobacterales</taxon>
        <taxon>Lysobacteraceae</taxon>
        <taxon>Cognatiluteimonas</taxon>
    </lineage>
</organism>
<evidence type="ECO:0000256" key="1">
    <source>
        <dbReference type="ARBA" id="ARBA00005495"/>
    </source>
</evidence>
<keyword evidence="3" id="KW-0862">Zinc</keyword>
<keyword evidence="2" id="KW-0479">Metal-binding</keyword>
<gene>
    <name evidence="5" type="ORF">MQC88_12480</name>
</gene>
<dbReference type="Pfam" id="PF04828">
    <property type="entry name" value="GFA"/>
    <property type="match status" value="1"/>
</dbReference>
<dbReference type="Gene3D" id="2.170.150.70">
    <property type="match status" value="1"/>
</dbReference>
<comment type="caution">
    <text evidence="5">The sequence shown here is derived from an EMBL/GenBank/DDBJ whole genome shotgun (WGS) entry which is preliminary data.</text>
</comment>
<name>A0ABT0A6Y8_9GAMM</name>
<sequence length="141" mass="15290">MDAPLQPDSAAPALVTHRGGCHCRRVRFEVDAPAALQVLDCNCSICRMAGFWHLIVPTARFRLLSGAEDLAEYTFNTGAAKHRFCRRCGIKAFYVPRSHPDGIDVNARCLDPGTVASLEIVPFDDGDREAATAAIAHLARG</sequence>
<evidence type="ECO:0000256" key="2">
    <source>
        <dbReference type="ARBA" id="ARBA00022723"/>
    </source>
</evidence>
<comment type="similarity">
    <text evidence="1">Belongs to the Gfa family.</text>
</comment>
<dbReference type="InterPro" id="IPR006913">
    <property type="entry name" value="CENP-V/GFA"/>
</dbReference>
<reference evidence="5 6" key="1">
    <citation type="submission" date="2022-03" db="EMBL/GenBank/DDBJ databases">
        <title>Luteimonas soily sp. nov., a novel bacterium isolated from the soil.</title>
        <authorList>
            <person name="Zhang X."/>
        </authorList>
    </citation>
    <scope>NUCLEOTIDE SEQUENCE [LARGE SCALE GENOMIC DNA]</scope>
    <source>
        <strain evidence="5 6">50</strain>
    </source>
</reference>
<dbReference type="RefSeq" id="WP_243322574.1">
    <property type="nucleotide sequence ID" value="NZ_JALGCL010000005.1"/>
</dbReference>
<evidence type="ECO:0000256" key="3">
    <source>
        <dbReference type="ARBA" id="ARBA00022833"/>
    </source>
</evidence>
<dbReference type="InterPro" id="IPR052355">
    <property type="entry name" value="CENP-V-like"/>
</dbReference>
<accession>A0ABT0A6Y8</accession>
<dbReference type="PANTHER" id="PTHR28620:SF1">
    <property type="entry name" value="CENP-V_GFA DOMAIN-CONTAINING PROTEIN"/>
    <property type="match status" value="1"/>
</dbReference>
<keyword evidence="6" id="KW-1185">Reference proteome</keyword>
<evidence type="ECO:0000313" key="6">
    <source>
        <dbReference type="Proteomes" id="UP001165423"/>
    </source>
</evidence>
<evidence type="ECO:0000259" key="4">
    <source>
        <dbReference type="PROSITE" id="PS51891"/>
    </source>
</evidence>
<dbReference type="Proteomes" id="UP001165423">
    <property type="component" value="Unassembled WGS sequence"/>
</dbReference>
<dbReference type="EMBL" id="JALGCL010000005">
    <property type="protein sequence ID" value="MCJ0826758.1"/>
    <property type="molecule type" value="Genomic_DNA"/>
</dbReference>
<protein>
    <submittedName>
        <fullName evidence="5">GFA family protein</fullName>
    </submittedName>
</protein>
<feature type="domain" description="CENP-V/GFA" evidence="4">
    <location>
        <begin position="17"/>
        <end position="124"/>
    </location>
</feature>
<dbReference type="PROSITE" id="PS51891">
    <property type="entry name" value="CENP_V_GFA"/>
    <property type="match status" value="1"/>
</dbReference>
<dbReference type="SUPFAM" id="SSF51316">
    <property type="entry name" value="Mss4-like"/>
    <property type="match status" value="1"/>
</dbReference>